<dbReference type="Proteomes" id="UP000295345">
    <property type="component" value="Unassembled WGS sequence"/>
</dbReference>
<organism evidence="1 2">
    <name type="scientific">Streptomyces hainanensis</name>
    <dbReference type="NCBI Taxonomy" id="402648"/>
    <lineage>
        <taxon>Bacteria</taxon>
        <taxon>Bacillati</taxon>
        <taxon>Actinomycetota</taxon>
        <taxon>Actinomycetes</taxon>
        <taxon>Kitasatosporales</taxon>
        <taxon>Streptomycetaceae</taxon>
        <taxon>Streptomyces</taxon>
    </lineage>
</organism>
<proteinExistence type="predicted"/>
<dbReference type="EMBL" id="SMKI01000143">
    <property type="protein sequence ID" value="TDC74532.1"/>
    <property type="molecule type" value="Genomic_DNA"/>
</dbReference>
<protein>
    <submittedName>
        <fullName evidence="1">Uncharacterized protein</fullName>
    </submittedName>
</protein>
<evidence type="ECO:0000313" key="1">
    <source>
        <dbReference type="EMBL" id="TDC74532.1"/>
    </source>
</evidence>
<comment type="caution">
    <text evidence="1">The sequence shown here is derived from an EMBL/GenBank/DDBJ whole genome shotgun (WGS) entry which is preliminary data.</text>
</comment>
<dbReference type="OrthoDB" id="4262898at2"/>
<keyword evidence="2" id="KW-1185">Reference proteome</keyword>
<evidence type="ECO:0000313" key="2">
    <source>
        <dbReference type="Proteomes" id="UP000295345"/>
    </source>
</evidence>
<gene>
    <name evidence="1" type="ORF">E1283_15380</name>
</gene>
<sequence length="127" mass="13392">MIDPLSLEVVGTAVTAAAGSAGSEAGRQAWTSLASLVRRAFGRGSDEEPAVSGLPLDPGDEEQIRSLTALVFGRAYQDQEFAEAFAEWRRSNEAVLGASSVTVRNTVTGGARVQNLVQGQNITWNAK</sequence>
<name>A0A4R4TH40_9ACTN</name>
<dbReference type="AlphaFoldDB" id="A0A4R4TH40"/>
<accession>A0A4R4TH40</accession>
<dbReference type="RefSeq" id="WP_132818602.1">
    <property type="nucleotide sequence ID" value="NZ_SMKI01000143.1"/>
</dbReference>
<reference evidence="1 2" key="1">
    <citation type="submission" date="2019-03" db="EMBL/GenBank/DDBJ databases">
        <title>Draft genome sequences of novel Actinobacteria.</title>
        <authorList>
            <person name="Sahin N."/>
            <person name="Ay H."/>
            <person name="Saygin H."/>
        </authorList>
    </citation>
    <scope>NUCLEOTIDE SEQUENCE [LARGE SCALE GENOMIC DNA]</scope>
    <source>
        <strain evidence="1 2">DSM 41900</strain>
    </source>
</reference>